<evidence type="ECO:0000313" key="2">
    <source>
        <dbReference type="EMBL" id="PRY38388.1"/>
    </source>
</evidence>
<keyword evidence="1" id="KW-0812">Transmembrane</keyword>
<protein>
    <submittedName>
        <fullName evidence="2">Uncharacterized protein</fullName>
    </submittedName>
</protein>
<dbReference type="EMBL" id="PVTE01000009">
    <property type="protein sequence ID" value="PRY38388.1"/>
    <property type="molecule type" value="Genomic_DNA"/>
</dbReference>
<keyword evidence="3" id="KW-1185">Reference proteome</keyword>
<proteinExistence type="predicted"/>
<keyword evidence="1" id="KW-0472">Membrane</keyword>
<organism evidence="2 3">
    <name type="scientific">Spirosoma oryzae</name>
    <dbReference type="NCBI Taxonomy" id="1469603"/>
    <lineage>
        <taxon>Bacteria</taxon>
        <taxon>Pseudomonadati</taxon>
        <taxon>Bacteroidota</taxon>
        <taxon>Cytophagia</taxon>
        <taxon>Cytophagales</taxon>
        <taxon>Cytophagaceae</taxon>
        <taxon>Spirosoma</taxon>
    </lineage>
</organism>
<sequence length="114" mass="13461">MDELFKWAVINCLLLGALGYGWYRSVVLKPRRAQKDQFVNDWLALQNQIWKAGTIPEILACYEKLNRIGLMTRTVYQNDLVWGLWEKLDKQGREILDEKKRSLATEKRRLGCFN</sequence>
<reference evidence="2 3" key="1">
    <citation type="submission" date="2018-03" db="EMBL/GenBank/DDBJ databases">
        <title>Genomic Encyclopedia of Archaeal and Bacterial Type Strains, Phase II (KMG-II): from individual species to whole genera.</title>
        <authorList>
            <person name="Goeker M."/>
        </authorList>
    </citation>
    <scope>NUCLEOTIDE SEQUENCE [LARGE SCALE GENOMIC DNA]</scope>
    <source>
        <strain evidence="2 3">DSM 28354</strain>
    </source>
</reference>
<evidence type="ECO:0000313" key="3">
    <source>
        <dbReference type="Proteomes" id="UP000238375"/>
    </source>
</evidence>
<feature type="transmembrane region" description="Helical" evidence="1">
    <location>
        <begin position="6"/>
        <end position="23"/>
    </location>
</feature>
<dbReference type="AlphaFoldDB" id="A0A2T0SY94"/>
<dbReference type="RefSeq" id="WP_106138120.1">
    <property type="nucleotide sequence ID" value="NZ_PVTE01000009.1"/>
</dbReference>
<accession>A0A2T0SY94</accession>
<keyword evidence="1" id="KW-1133">Transmembrane helix</keyword>
<comment type="caution">
    <text evidence="2">The sequence shown here is derived from an EMBL/GenBank/DDBJ whole genome shotgun (WGS) entry which is preliminary data.</text>
</comment>
<name>A0A2T0SY94_9BACT</name>
<dbReference type="Proteomes" id="UP000238375">
    <property type="component" value="Unassembled WGS sequence"/>
</dbReference>
<evidence type="ECO:0000256" key="1">
    <source>
        <dbReference type="SAM" id="Phobius"/>
    </source>
</evidence>
<gene>
    <name evidence="2" type="ORF">CLV58_109115</name>
</gene>